<organism evidence="1 2">
    <name type="scientific">Aeromicrobium chenweiae</name>
    <dbReference type="NCBI Taxonomy" id="2079793"/>
    <lineage>
        <taxon>Bacteria</taxon>
        <taxon>Bacillati</taxon>
        <taxon>Actinomycetota</taxon>
        <taxon>Actinomycetes</taxon>
        <taxon>Propionibacteriales</taxon>
        <taxon>Nocardioidaceae</taxon>
        <taxon>Aeromicrobium</taxon>
    </lineage>
</organism>
<dbReference type="RefSeq" id="WP_108580643.1">
    <property type="nucleotide sequence ID" value="NZ_CP026952.1"/>
</dbReference>
<dbReference type="EMBL" id="CP026952">
    <property type="protein sequence ID" value="AWB93931.1"/>
    <property type="molecule type" value="Genomic_DNA"/>
</dbReference>
<evidence type="ECO:0000313" key="2">
    <source>
        <dbReference type="Proteomes" id="UP000244384"/>
    </source>
</evidence>
<protein>
    <submittedName>
        <fullName evidence="1">Transglutaminase family protein</fullName>
    </submittedName>
</protein>
<dbReference type="Proteomes" id="UP000244384">
    <property type="component" value="Chromosome"/>
</dbReference>
<dbReference type="InterPro" id="IPR013589">
    <property type="entry name" value="Bac_transglu_N"/>
</dbReference>
<dbReference type="SUPFAM" id="SSF54001">
    <property type="entry name" value="Cysteine proteinases"/>
    <property type="match status" value="1"/>
</dbReference>
<dbReference type="InterPro" id="IPR038765">
    <property type="entry name" value="Papain-like_cys_pep_sf"/>
</dbReference>
<proteinExistence type="predicted"/>
<sequence length="280" mass="31070">MSMQLRIKHTTGYHYEKGAMASFNEARMTPMTTSEQYVLRSRLDITPTPWSYEYRDYWGTTVTSFEVHDPHADLMVVATSTVETQEVAPKSHAIAWDDITDDVRDEWCEYLALSNWVAPAAGLADEIAQFRSLAERPTDYVEAVMRHLHEQVAYVPGSTEVTTSAADAWDAKTGVCQDFAHLSLGALRAAGIPARYVSGYLHPSPDPVVGEAVEGESHAWIEWWDGEWVGWDPTNAIAPGPRHVVVAKGRDYGDSPPLRGIFSTAGGSELFVAVEITRLR</sequence>
<dbReference type="OrthoDB" id="9804023at2"/>
<dbReference type="Pfam" id="PF01841">
    <property type="entry name" value="Transglut_core"/>
    <property type="match status" value="1"/>
</dbReference>
<dbReference type="AlphaFoldDB" id="A0A2S0WRI9"/>
<dbReference type="SMART" id="SM00460">
    <property type="entry name" value="TGc"/>
    <property type="match status" value="1"/>
</dbReference>
<dbReference type="Gene3D" id="3.10.620.30">
    <property type="match status" value="1"/>
</dbReference>
<dbReference type="KEGG" id="aez:C3E78_17905"/>
<dbReference type="Pfam" id="PF08379">
    <property type="entry name" value="Bact_transglu_N"/>
    <property type="match status" value="1"/>
</dbReference>
<dbReference type="PANTHER" id="PTHR33490:SF6">
    <property type="entry name" value="SLL1049 PROTEIN"/>
    <property type="match status" value="1"/>
</dbReference>
<accession>A0A2S0WRI9</accession>
<keyword evidence="2" id="KW-1185">Reference proteome</keyword>
<reference evidence="2" key="1">
    <citation type="submission" date="2018-01" db="EMBL/GenBank/DDBJ databases">
        <authorList>
            <person name="Li J."/>
        </authorList>
    </citation>
    <scope>NUCLEOTIDE SEQUENCE [LARGE SCALE GENOMIC DNA]</scope>
    <source>
        <strain evidence="2">592</strain>
    </source>
</reference>
<accession>A0A5F2EPM9</accession>
<evidence type="ECO:0000313" key="1">
    <source>
        <dbReference type="EMBL" id="AWB93931.1"/>
    </source>
</evidence>
<dbReference type="PANTHER" id="PTHR33490">
    <property type="entry name" value="BLR5614 PROTEIN-RELATED"/>
    <property type="match status" value="1"/>
</dbReference>
<gene>
    <name evidence="1" type="ORF">C3E78_17905</name>
</gene>
<dbReference type="InterPro" id="IPR002931">
    <property type="entry name" value="Transglutaminase-like"/>
</dbReference>
<name>A0A2S0WRI9_9ACTN</name>